<name>A0ABT8JXZ4_9MICC</name>
<feature type="transmembrane region" description="Helical" evidence="7">
    <location>
        <begin position="97"/>
        <end position="115"/>
    </location>
</feature>
<keyword evidence="6 7" id="KW-0472">Membrane</keyword>
<gene>
    <name evidence="9" type="ORF">P5G52_04075</name>
</gene>
<proteinExistence type="inferred from homology"/>
<dbReference type="SUPFAM" id="SSF103473">
    <property type="entry name" value="MFS general substrate transporter"/>
    <property type="match status" value="1"/>
</dbReference>
<feature type="transmembrane region" description="Helical" evidence="7">
    <location>
        <begin position="29"/>
        <end position="50"/>
    </location>
</feature>
<feature type="transmembrane region" description="Helical" evidence="7">
    <location>
        <begin position="62"/>
        <end position="85"/>
    </location>
</feature>
<comment type="similarity">
    <text evidence="2">Belongs to the major facilitator superfamily. TCR/Tet family.</text>
</comment>
<feature type="transmembrane region" description="Helical" evidence="7">
    <location>
        <begin position="376"/>
        <end position="396"/>
    </location>
</feature>
<dbReference type="PANTHER" id="PTHR43124">
    <property type="entry name" value="PURINE EFFLUX PUMP PBUE"/>
    <property type="match status" value="1"/>
</dbReference>
<evidence type="ECO:0000313" key="9">
    <source>
        <dbReference type="EMBL" id="MDN4610038.1"/>
    </source>
</evidence>
<keyword evidence="5 7" id="KW-1133">Transmembrane helix</keyword>
<keyword evidence="3" id="KW-1003">Cell membrane</keyword>
<feature type="transmembrane region" description="Helical" evidence="7">
    <location>
        <begin position="289"/>
        <end position="307"/>
    </location>
</feature>
<feature type="transmembrane region" description="Helical" evidence="7">
    <location>
        <begin position="348"/>
        <end position="370"/>
    </location>
</feature>
<feature type="transmembrane region" description="Helical" evidence="7">
    <location>
        <begin position="313"/>
        <end position="336"/>
    </location>
</feature>
<evidence type="ECO:0000256" key="3">
    <source>
        <dbReference type="ARBA" id="ARBA00022475"/>
    </source>
</evidence>
<feature type="transmembrane region" description="Helical" evidence="7">
    <location>
        <begin position="121"/>
        <end position="143"/>
    </location>
</feature>
<dbReference type="PRINTS" id="PR01035">
    <property type="entry name" value="TCRTETA"/>
</dbReference>
<dbReference type="InterPro" id="IPR036259">
    <property type="entry name" value="MFS_trans_sf"/>
</dbReference>
<dbReference type="InterPro" id="IPR050189">
    <property type="entry name" value="MFS_Efflux_Transporters"/>
</dbReference>
<comment type="subcellular location">
    <subcellularLocation>
        <location evidence="1">Cell membrane</location>
        <topology evidence="1">Multi-pass membrane protein</topology>
    </subcellularLocation>
</comment>
<evidence type="ECO:0000256" key="6">
    <source>
        <dbReference type="ARBA" id="ARBA00023136"/>
    </source>
</evidence>
<dbReference type="InterPro" id="IPR001958">
    <property type="entry name" value="Tet-R_TetA/multi-R_MdtG-like"/>
</dbReference>
<dbReference type="Pfam" id="PF07690">
    <property type="entry name" value="MFS_1"/>
    <property type="match status" value="1"/>
</dbReference>
<evidence type="ECO:0000256" key="1">
    <source>
        <dbReference type="ARBA" id="ARBA00004651"/>
    </source>
</evidence>
<keyword evidence="10" id="KW-1185">Reference proteome</keyword>
<dbReference type="InterPro" id="IPR011701">
    <property type="entry name" value="MFS"/>
</dbReference>
<dbReference type="RefSeq" id="WP_301224918.1">
    <property type="nucleotide sequence ID" value="NZ_JAROCG010000001.1"/>
</dbReference>
<feature type="transmembrane region" description="Helical" evidence="7">
    <location>
        <begin position="257"/>
        <end position="282"/>
    </location>
</feature>
<accession>A0ABT8JXZ4</accession>
<feature type="domain" description="Major facilitator superfamily (MFS) profile" evidence="8">
    <location>
        <begin position="28"/>
        <end position="402"/>
    </location>
</feature>
<evidence type="ECO:0000256" key="2">
    <source>
        <dbReference type="ARBA" id="ARBA00007520"/>
    </source>
</evidence>
<dbReference type="PROSITE" id="PS00216">
    <property type="entry name" value="SUGAR_TRANSPORT_1"/>
    <property type="match status" value="1"/>
</dbReference>
<dbReference type="PANTHER" id="PTHR43124:SF3">
    <property type="entry name" value="CHLORAMPHENICOL EFFLUX PUMP RV0191"/>
    <property type="match status" value="1"/>
</dbReference>
<protein>
    <submittedName>
        <fullName evidence="9">MFS transporter</fullName>
    </submittedName>
</protein>
<evidence type="ECO:0000313" key="10">
    <source>
        <dbReference type="Proteomes" id="UP001174209"/>
    </source>
</evidence>
<feature type="transmembrane region" description="Helical" evidence="7">
    <location>
        <begin position="186"/>
        <end position="204"/>
    </location>
</feature>
<dbReference type="Proteomes" id="UP001174209">
    <property type="component" value="Unassembled WGS sequence"/>
</dbReference>
<dbReference type="Gene3D" id="1.20.1250.20">
    <property type="entry name" value="MFS general substrate transporter like domains"/>
    <property type="match status" value="1"/>
</dbReference>
<keyword evidence="4 7" id="KW-0812">Transmembrane</keyword>
<dbReference type="PROSITE" id="PS50850">
    <property type="entry name" value="MFS"/>
    <property type="match status" value="1"/>
</dbReference>
<organism evidence="9 10">
    <name type="scientific">Arthrobacter burdickii</name>
    <dbReference type="NCBI Taxonomy" id="3035920"/>
    <lineage>
        <taxon>Bacteria</taxon>
        <taxon>Bacillati</taxon>
        <taxon>Actinomycetota</taxon>
        <taxon>Actinomycetes</taxon>
        <taxon>Micrococcales</taxon>
        <taxon>Micrococcaceae</taxon>
        <taxon>Arthrobacter</taxon>
    </lineage>
</organism>
<evidence type="ECO:0000256" key="4">
    <source>
        <dbReference type="ARBA" id="ARBA00022692"/>
    </source>
</evidence>
<evidence type="ECO:0000256" key="7">
    <source>
        <dbReference type="SAM" id="Phobius"/>
    </source>
</evidence>
<dbReference type="InterPro" id="IPR005829">
    <property type="entry name" value="Sugar_transporter_CS"/>
</dbReference>
<evidence type="ECO:0000259" key="8">
    <source>
        <dbReference type="PROSITE" id="PS50850"/>
    </source>
</evidence>
<comment type="caution">
    <text evidence="9">The sequence shown here is derived from an EMBL/GenBank/DDBJ whole genome shotgun (WGS) entry which is preliminary data.</text>
</comment>
<sequence length="406" mass="41185">MENIHPAGTDTRTAPVPAAAPGPAGRIQAALLVAGSCMPVLGAVLLAPVLPTLNQAFADTPGVALLVPLTLTLPALFVALFSPLAGWVADRVGRKQLLVGAMLAYAVFGTAPLWLQTLGSIALSRVGVGIAEAAIITCCTTLITDYYAGEQRNKYLGLQTMVSALAATAFFALGGALGSISWRTPFWLYAASAVIVIPMIFKLWEPDRTQRTTAARTPVPWRQIGAPAAVTLFGGIVFYALIVHLPYVITGLGVADAALIGIAAAIASLATAAGAISFRFLAKLGTRNLLALAFGLAAVGLFVVSIAGTVPLAIGGAVVASAGTGILLPTLLTWAVTGLDLQQRGRGTGIWTATLFIGQFLTPIVIGAASAGLGSLGVALGALGIACAVALLAVLARGPRMAPVVP</sequence>
<feature type="transmembrane region" description="Helical" evidence="7">
    <location>
        <begin position="224"/>
        <end position="245"/>
    </location>
</feature>
<feature type="transmembrane region" description="Helical" evidence="7">
    <location>
        <begin position="155"/>
        <end position="180"/>
    </location>
</feature>
<dbReference type="InterPro" id="IPR020846">
    <property type="entry name" value="MFS_dom"/>
</dbReference>
<dbReference type="CDD" id="cd17473">
    <property type="entry name" value="MFS_arabinose_efflux_permease_like"/>
    <property type="match status" value="1"/>
</dbReference>
<reference evidence="9" key="1">
    <citation type="submission" date="2023-06" db="EMBL/GenBank/DDBJ databases">
        <title>MT1 and MT2 Draft Genomes of Novel Species.</title>
        <authorList>
            <person name="Venkateswaran K."/>
        </authorList>
    </citation>
    <scope>NUCLEOTIDE SEQUENCE</scope>
    <source>
        <strain evidence="9">IIF3SC-B10</strain>
    </source>
</reference>
<evidence type="ECO:0000256" key="5">
    <source>
        <dbReference type="ARBA" id="ARBA00022989"/>
    </source>
</evidence>
<dbReference type="EMBL" id="JAROCG010000001">
    <property type="protein sequence ID" value="MDN4610038.1"/>
    <property type="molecule type" value="Genomic_DNA"/>
</dbReference>